<dbReference type="Proteomes" id="UP000799429">
    <property type="component" value="Unassembled WGS sequence"/>
</dbReference>
<organism evidence="14 15">
    <name type="scientific">Patellaria atrata CBS 101060</name>
    <dbReference type="NCBI Taxonomy" id="1346257"/>
    <lineage>
        <taxon>Eukaryota</taxon>
        <taxon>Fungi</taxon>
        <taxon>Dikarya</taxon>
        <taxon>Ascomycota</taxon>
        <taxon>Pezizomycotina</taxon>
        <taxon>Dothideomycetes</taxon>
        <taxon>Dothideomycetes incertae sedis</taxon>
        <taxon>Patellariales</taxon>
        <taxon>Patellariaceae</taxon>
        <taxon>Patellaria</taxon>
    </lineage>
</organism>
<keyword evidence="15" id="KW-1185">Reference proteome</keyword>
<dbReference type="SUPFAM" id="SSF50630">
    <property type="entry name" value="Acid proteases"/>
    <property type="match status" value="1"/>
</dbReference>
<comment type="caution">
    <text evidence="14">The sequence shown here is derived from an EMBL/GenBank/DDBJ whole genome shotgun (WGS) entry which is preliminary data.</text>
</comment>
<evidence type="ECO:0000256" key="8">
    <source>
        <dbReference type="ARBA" id="ARBA00023180"/>
    </source>
</evidence>
<dbReference type="GO" id="GO:0004190">
    <property type="term" value="F:aspartic-type endopeptidase activity"/>
    <property type="evidence" value="ECO:0007669"/>
    <property type="project" value="UniProtKB-KW"/>
</dbReference>
<dbReference type="PANTHER" id="PTHR47966:SF75">
    <property type="entry name" value="ENDOPEPTIDASE (CTSD), PUTATIVE (AFU_ORTHOLOGUE AFUA_4G07040)-RELATED"/>
    <property type="match status" value="1"/>
</dbReference>
<dbReference type="InterPro" id="IPR033121">
    <property type="entry name" value="PEPTIDASE_A1"/>
</dbReference>
<reference evidence="14" key="1">
    <citation type="journal article" date="2020" name="Stud. Mycol.">
        <title>101 Dothideomycetes genomes: a test case for predicting lifestyles and emergence of pathogens.</title>
        <authorList>
            <person name="Haridas S."/>
            <person name="Albert R."/>
            <person name="Binder M."/>
            <person name="Bloem J."/>
            <person name="Labutti K."/>
            <person name="Salamov A."/>
            <person name="Andreopoulos B."/>
            <person name="Baker S."/>
            <person name="Barry K."/>
            <person name="Bills G."/>
            <person name="Bluhm B."/>
            <person name="Cannon C."/>
            <person name="Castanera R."/>
            <person name="Culley D."/>
            <person name="Daum C."/>
            <person name="Ezra D."/>
            <person name="Gonzalez J."/>
            <person name="Henrissat B."/>
            <person name="Kuo A."/>
            <person name="Liang C."/>
            <person name="Lipzen A."/>
            <person name="Lutzoni F."/>
            <person name="Magnuson J."/>
            <person name="Mondo S."/>
            <person name="Nolan M."/>
            <person name="Ohm R."/>
            <person name="Pangilinan J."/>
            <person name="Park H.-J."/>
            <person name="Ramirez L."/>
            <person name="Alfaro M."/>
            <person name="Sun H."/>
            <person name="Tritt A."/>
            <person name="Yoshinaga Y."/>
            <person name="Zwiers L.-H."/>
            <person name="Turgeon B."/>
            <person name="Goodwin S."/>
            <person name="Spatafora J."/>
            <person name="Crous P."/>
            <person name="Grigoriev I."/>
        </authorList>
    </citation>
    <scope>NUCLEOTIDE SEQUENCE</scope>
    <source>
        <strain evidence="14">CBS 101060</strain>
    </source>
</reference>
<accession>A0A9P4SDN9</accession>
<dbReference type="PROSITE" id="PS51767">
    <property type="entry name" value="PEPTIDASE_A1"/>
    <property type="match status" value="1"/>
</dbReference>
<dbReference type="EMBL" id="MU006092">
    <property type="protein sequence ID" value="KAF2840841.1"/>
    <property type="molecule type" value="Genomic_DNA"/>
</dbReference>
<dbReference type="CDD" id="cd05471">
    <property type="entry name" value="pepsin_like"/>
    <property type="match status" value="1"/>
</dbReference>
<dbReference type="InterPro" id="IPR034164">
    <property type="entry name" value="Pepsin-like_dom"/>
</dbReference>
<evidence type="ECO:0000256" key="3">
    <source>
        <dbReference type="ARBA" id="ARBA00022475"/>
    </source>
</evidence>
<dbReference type="GO" id="GO:0005886">
    <property type="term" value="C:plasma membrane"/>
    <property type="evidence" value="ECO:0007669"/>
    <property type="project" value="UniProtKB-SubCell"/>
</dbReference>
<keyword evidence="3" id="KW-1003">Cell membrane</keyword>
<evidence type="ECO:0000256" key="4">
    <source>
        <dbReference type="ARBA" id="ARBA00022670"/>
    </source>
</evidence>
<feature type="disulfide bond" evidence="11">
    <location>
        <begin position="281"/>
        <end position="315"/>
    </location>
</feature>
<evidence type="ECO:0000256" key="6">
    <source>
        <dbReference type="ARBA" id="ARBA00022801"/>
    </source>
</evidence>
<proteinExistence type="inferred from homology"/>
<keyword evidence="7" id="KW-0472">Membrane</keyword>
<evidence type="ECO:0000256" key="2">
    <source>
        <dbReference type="ARBA" id="ARBA00007447"/>
    </source>
</evidence>
<feature type="disulfide bond" evidence="11">
    <location>
        <begin position="74"/>
        <end position="79"/>
    </location>
</feature>
<evidence type="ECO:0000259" key="13">
    <source>
        <dbReference type="PROSITE" id="PS51767"/>
    </source>
</evidence>
<keyword evidence="8" id="KW-0325">Glycoprotein</keyword>
<dbReference type="PROSITE" id="PS00141">
    <property type="entry name" value="ASP_PROTEASE"/>
    <property type="match status" value="1"/>
</dbReference>
<feature type="non-terminal residue" evidence="14">
    <location>
        <position position="1"/>
    </location>
</feature>
<comment type="similarity">
    <text evidence="2 12">Belongs to the peptidase A1 family.</text>
</comment>
<dbReference type="Gene3D" id="2.40.70.10">
    <property type="entry name" value="Acid Proteases"/>
    <property type="match status" value="2"/>
</dbReference>
<feature type="active site" evidence="10">
    <location>
        <position position="61"/>
    </location>
</feature>
<evidence type="ECO:0000256" key="9">
    <source>
        <dbReference type="ARBA" id="ARBA00023288"/>
    </source>
</evidence>
<evidence type="ECO:0000256" key="10">
    <source>
        <dbReference type="PIRSR" id="PIRSR601461-1"/>
    </source>
</evidence>
<feature type="domain" description="Peptidase A1" evidence="13">
    <location>
        <begin position="43"/>
        <end position="354"/>
    </location>
</feature>
<dbReference type="GO" id="GO:0006508">
    <property type="term" value="P:proteolysis"/>
    <property type="evidence" value="ECO:0007669"/>
    <property type="project" value="UniProtKB-KW"/>
</dbReference>
<gene>
    <name evidence="14" type="ORF">M501DRAFT_917313</name>
</gene>
<evidence type="ECO:0000256" key="11">
    <source>
        <dbReference type="PIRSR" id="PIRSR601461-2"/>
    </source>
</evidence>
<evidence type="ECO:0000256" key="7">
    <source>
        <dbReference type="ARBA" id="ARBA00023136"/>
    </source>
</evidence>
<protein>
    <submittedName>
        <fullName evidence="14">Acid protease</fullName>
    </submittedName>
</protein>
<evidence type="ECO:0000256" key="5">
    <source>
        <dbReference type="ARBA" id="ARBA00022750"/>
    </source>
</evidence>
<feature type="non-terminal residue" evidence="14">
    <location>
        <position position="356"/>
    </location>
</feature>
<dbReference type="InterPro" id="IPR001969">
    <property type="entry name" value="Aspartic_peptidase_AS"/>
</dbReference>
<dbReference type="FunFam" id="2.40.70.10:FF:000060">
    <property type="entry name" value="Aspartic-type endopeptidase ctsD"/>
    <property type="match status" value="1"/>
</dbReference>
<keyword evidence="11" id="KW-1015">Disulfide bond</keyword>
<dbReference type="InterPro" id="IPR021109">
    <property type="entry name" value="Peptidase_aspartic_dom_sf"/>
</dbReference>
<comment type="subcellular location">
    <subcellularLocation>
        <location evidence="1">Cell membrane</location>
    </subcellularLocation>
</comment>
<dbReference type="Gene3D" id="2.60.40.1960">
    <property type="match status" value="1"/>
</dbReference>
<keyword evidence="4 12" id="KW-0645">Protease</keyword>
<dbReference type="AlphaFoldDB" id="A0A9P4SDN9"/>
<evidence type="ECO:0000256" key="1">
    <source>
        <dbReference type="ARBA" id="ARBA00004236"/>
    </source>
</evidence>
<evidence type="ECO:0000313" key="15">
    <source>
        <dbReference type="Proteomes" id="UP000799429"/>
    </source>
</evidence>
<dbReference type="PRINTS" id="PR00792">
    <property type="entry name" value="PEPSIN"/>
</dbReference>
<evidence type="ECO:0000256" key="12">
    <source>
        <dbReference type="RuleBase" id="RU000454"/>
    </source>
</evidence>
<dbReference type="PANTHER" id="PTHR47966">
    <property type="entry name" value="BETA-SITE APP-CLEAVING ENZYME, ISOFORM A-RELATED"/>
    <property type="match status" value="1"/>
</dbReference>
<dbReference type="InterPro" id="IPR001461">
    <property type="entry name" value="Aspartic_peptidase_A1"/>
</dbReference>
<keyword evidence="6 12" id="KW-0378">Hydrolase</keyword>
<feature type="active site" evidence="10">
    <location>
        <position position="247"/>
    </location>
</feature>
<dbReference type="Pfam" id="PF00026">
    <property type="entry name" value="Asp"/>
    <property type="match status" value="1"/>
</dbReference>
<name>A0A9P4SDN9_9PEZI</name>
<dbReference type="OrthoDB" id="660550at2759"/>
<keyword evidence="5 12" id="KW-0064">Aspartyl protease</keyword>
<evidence type="ECO:0000313" key="14">
    <source>
        <dbReference type="EMBL" id="KAF2840841.1"/>
    </source>
</evidence>
<keyword evidence="9" id="KW-0449">Lipoprotein</keyword>
<sequence length="356" mass="38906">GTFSVPLRRTSIKRDNIFNIISAKPPTQMNSIGVDQDGTDFSYFSSFKFGSSEEEYHLLIDSAASNSWVMGSECINSACEAHNTFGEGDSDTLTITNAPFEIVYGTGSVSGRYAEDTAHFAGFSTPMIFGLASNVSSDFLRYPMDGILALARPDTLTSGDIHPTVIDSLRESNLISNKVFGIHLSRHADGENDGELNFGAPNQDRYDNDLTYIPAITDDRGFWQIALDAAGVDGTMLHLPSRTIILDTGTSFILTPHEDAASLHSLIPFSTSDGETFKIPCRSTQTVHFVLGGRTFNISHLDYVGRSDGLEGDMCYSNIIGRTTFGDAQWLVGDVFFKNVYTIFDYDEARIGLGVK</sequence>